<feature type="transmembrane region" description="Helical" evidence="11">
    <location>
        <begin position="402"/>
        <end position="421"/>
    </location>
</feature>
<dbReference type="OrthoDB" id="415460at2759"/>
<feature type="non-terminal residue" evidence="13">
    <location>
        <position position="1"/>
    </location>
</feature>
<comment type="similarity">
    <text evidence="2">Belongs to the two pore domain potassium channel (TC 1.A.1.7) family.</text>
</comment>
<dbReference type="PROSITE" id="PS00018">
    <property type="entry name" value="EF_HAND_1"/>
    <property type="match status" value="1"/>
</dbReference>
<keyword evidence="8 11" id="KW-0472">Membrane</keyword>
<comment type="caution">
    <text evidence="13">The sequence shown here is derived from an EMBL/GenBank/DDBJ whole genome shotgun (WGS) entry which is preliminary data.</text>
</comment>
<dbReference type="Pfam" id="PF07885">
    <property type="entry name" value="Ion_trans_2"/>
    <property type="match status" value="2"/>
</dbReference>
<evidence type="ECO:0000256" key="3">
    <source>
        <dbReference type="ARBA" id="ARBA00022448"/>
    </source>
</evidence>
<dbReference type="Proteomes" id="UP000324897">
    <property type="component" value="Chromosome 1"/>
</dbReference>
<reference evidence="13 14" key="1">
    <citation type="journal article" date="2019" name="Sci. Rep.">
        <title>A high-quality genome of Eragrostis curvula grass provides insights into Poaceae evolution and supports new strategies to enhance forage quality.</title>
        <authorList>
            <person name="Carballo J."/>
            <person name="Santos B.A.C.M."/>
            <person name="Zappacosta D."/>
            <person name="Garbus I."/>
            <person name="Selva J.P."/>
            <person name="Gallo C.A."/>
            <person name="Diaz A."/>
            <person name="Albertini E."/>
            <person name="Caccamo M."/>
            <person name="Echenique V."/>
        </authorList>
    </citation>
    <scope>NUCLEOTIDE SEQUENCE [LARGE SCALE GENOMIC DNA]</scope>
    <source>
        <strain evidence="14">cv. Victoria</strain>
        <tissue evidence="13">Leaf</tissue>
    </source>
</reference>
<dbReference type="InterPro" id="IPR011992">
    <property type="entry name" value="EF-hand-dom_pair"/>
</dbReference>
<dbReference type="SUPFAM" id="SSF47473">
    <property type="entry name" value="EF-hand"/>
    <property type="match status" value="1"/>
</dbReference>
<feature type="transmembrane region" description="Helical" evidence="11">
    <location>
        <begin position="78"/>
        <end position="100"/>
    </location>
</feature>
<dbReference type="FunFam" id="1.10.287.70:FF:000127">
    <property type="entry name" value="Calcium-activated outward-rectifying potassium channel 1"/>
    <property type="match status" value="1"/>
</dbReference>
<keyword evidence="7" id="KW-0406">Ion transport</keyword>
<keyword evidence="5" id="KW-0106">Calcium</keyword>
<name>A0A5J9V3V2_9POAL</name>
<keyword evidence="14" id="KW-1185">Reference proteome</keyword>
<evidence type="ECO:0000313" key="13">
    <source>
        <dbReference type="EMBL" id="TVU30882.1"/>
    </source>
</evidence>
<dbReference type="EMBL" id="RWGY01000011">
    <property type="protein sequence ID" value="TVU30882.1"/>
    <property type="molecule type" value="Genomic_DNA"/>
</dbReference>
<dbReference type="InterPro" id="IPR013099">
    <property type="entry name" value="K_chnl_dom"/>
</dbReference>
<proteinExistence type="inferred from homology"/>
<dbReference type="PANTHER" id="PTHR36488">
    <property type="entry name" value="CASP-LIKE PROTEIN 1U1"/>
    <property type="match status" value="1"/>
</dbReference>
<dbReference type="AlphaFoldDB" id="A0A5J9V3V2"/>
<gene>
    <name evidence="13" type="ORF">EJB05_22532</name>
</gene>
<feature type="domain" description="Potassium channel" evidence="12">
    <location>
        <begin position="207"/>
        <end position="278"/>
    </location>
</feature>
<keyword evidence="3" id="KW-0813">Transport</keyword>
<evidence type="ECO:0000256" key="4">
    <source>
        <dbReference type="ARBA" id="ARBA00022692"/>
    </source>
</evidence>
<dbReference type="PRINTS" id="PR01333">
    <property type="entry name" value="2POREKCHANEL"/>
</dbReference>
<evidence type="ECO:0000256" key="6">
    <source>
        <dbReference type="ARBA" id="ARBA00022989"/>
    </source>
</evidence>
<feature type="transmembrane region" description="Helical" evidence="11">
    <location>
        <begin position="199"/>
        <end position="218"/>
    </location>
</feature>
<organism evidence="13 14">
    <name type="scientific">Eragrostis curvula</name>
    <name type="common">weeping love grass</name>
    <dbReference type="NCBI Taxonomy" id="38414"/>
    <lineage>
        <taxon>Eukaryota</taxon>
        <taxon>Viridiplantae</taxon>
        <taxon>Streptophyta</taxon>
        <taxon>Embryophyta</taxon>
        <taxon>Tracheophyta</taxon>
        <taxon>Spermatophyta</taxon>
        <taxon>Magnoliopsida</taxon>
        <taxon>Liliopsida</taxon>
        <taxon>Poales</taxon>
        <taxon>Poaceae</taxon>
        <taxon>PACMAD clade</taxon>
        <taxon>Chloridoideae</taxon>
        <taxon>Eragrostideae</taxon>
        <taxon>Eragrostidinae</taxon>
        <taxon>Eragrostis</taxon>
    </lineage>
</organism>
<sequence>MAENSIKRPLLQDGHPPDATQKKSPPPPRRFRRCRTAPSSDAMQDSPPTSENTRHHGRSAAEKPASPKEMLGGTRPSFRLVGVLLITYLAAGTTTFYLAMDHMSGDRTGSRVLDALYFCVVTMTTVGYGDLVPASDAAKLLACAFAFAGVALVGTFLSKAADYLVEKQEAILFRALHLRDADRARTLRAMEANKVRNKLYTSAALLAASLAAGTAFLVEVEGMRPVDAFYCVCATVTTLGYGDRSFASVPGHAFAAAWITVSTVVLALFFLYAAELCTERRRRALARWVLTRRTTTTDLEAADVDGDSRVGAADFVLYKLKELGKISQEEIAEFLEEFDKLDADNSGTLSPNDLICRSNALRGSDNRAFRQALSPTLFGPSNPSTPTMTGSRSDERHGASEAVSLVFRIATVGLSLASAIMTATSTQCLYDEAGRPVDTVSYGDYPSFRQVSRLITRTPCTHELRRPAVCRYAALADLLSAVLQGVAICLEATGRKKAAKAVELIDKLVLALTSTSSALLLAVDEITSCGPPRRRAARRRRGGGGSVCNQAAAFCGRVRAASFFSLAGAFSVSASIYIRHAPAVTVAIEPRRRRSLSPARSGGSVDRQTTILRETATSSSPTKTSPPTSPPKSPPPEKSPCPCSGRECDGKPPKEPPCPCSGGDGKMPPTTGCCVDVVPNGPPPPTTGYCTEYTAPAVPPWCRCPRLTIPCRCENPELCGVFF</sequence>
<feature type="compositionally biased region" description="Polar residues" evidence="10">
    <location>
        <begin position="39"/>
        <end position="51"/>
    </location>
</feature>
<accession>A0A5J9V3V2</accession>
<feature type="compositionally biased region" description="Low complexity" evidence="10">
    <location>
        <begin position="617"/>
        <end position="626"/>
    </location>
</feature>
<keyword evidence="4 11" id="KW-0812">Transmembrane</keyword>
<dbReference type="SUPFAM" id="SSF81324">
    <property type="entry name" value="Voltage-gated potassium channels"/>
    <property type="match status" value="2"/>
</dbReference>
<feature type="compositionally biased region" description="Polar residues" evidence="10">
    <location>
        <begin position="379"/>
        <end position="391"/>
    </location>
</feature>
<evidence type="ECO:0000256" key="9">
    <source>
        <dbReference type="ARBA" id="ARBA00023303"/>
    </source>
</evidence>
<feature type="transmembrane region" description="Helical" evidence="11">
    <location>
        <begin position="253"/>
        <end position="274"/>
    </location>
</feature>
<feature type="transmembrane region" description="Helical" evidence="11">
    <location>
        <begin position="137"/>
        <end position="157"/>
    </location>
</feature>
<comment type="subcellular location">
    <subcellularLocation>
        <location evidence="1">Membrane</location>
        <topology evidence="1">Multi-pass membrane protein</topology>
    </subcellularLocation>
</comment>
<feature type="compositionally biased region" description="Pro residues" evidence="10">
    <location>
        <begin position="627"/>
        <end position="638"/>
    </location>
</feature>
<evidence type="ECO:0000259" key="12">
    <source>
        <dbReference type="Pfam" id="PF07885"/>
    </source>
</evidence>
<evidence type="ECO:0000256" key="7">
    <source>
        <dbReference type="ARBA" id="ARBA00023065"/>
    </source>
</evidence>
<dbReference type="PANTHER" id="PTHR36488:SF9">
    <property type="entry name" value="CASP-LIKE PROTEIN"/>
    <property type="match status" value="1"/>
</dbReference>
<feature type="region of interest" description="Disordered" evidence="10">
    <location>
        <begin position="1"/>
        <end position="72"/>
    </location>
</feature>
<dbReference type="Gene3D" id="1.10.287.70">
    <property type="match status" value="2"/>
</dbReference>
<evidence type="ECO:0000256" key="2">
    <source>
        <dbReference type="ARBA" id="ARBA00010159"/>
    </source>
</evidence>
<feature type="compositionally biased region" description="Polar residues" evidence="10">
    <location>
        <begin position="606"/>
        <end position="616"/>
    </location>
</feature>
<evidence type="ECO:0000256" key="10">
    <source>
        <dbReference type="SAM" id="MobiDB-lite"/>
    </source>
</evidence>
<evidence type="ECO:0000256" key="11">
    <source>
        <dbReference type="SAM" id="Phobius"/>
    </source>
</evidence>
<dbReference type="GO" id="GO:0005267">
    <property type="term" value="F:potassium channel activity"/>
    <property type="evidence" value="ECO:0007669"/>
    <property type="project" value="InterPro"/>
</dbReference>
<dbReference type="InterPro" id="IPR044173">
    <property type="entry name" value="CASPL"/>
</dbReference>
<evidence type="ECO:0000256" key="1">
    <source>
        <dbReference type="ARBA" id="ARBA00004141"/>
    </source>
</evidence>
<feature type="region of interest" description="Disordered" evidence="10">
    <location>
        <begin position="374"/>
        <end position="395"/>
    </location>
</feature>
<evidence type="ECO:0000313" key="14">
    <source>
        <dbReference type="Proteomes" id="UP000324897"/>
    </source>
</evidence>
<dbReference type="Gramene" id="TVU30882">
    <property type="protein sequence ID" value="TVU30882"/>
    <property type="gene ID" value="EJB05_22532"/>
</dbReference>
<feature type="domain" description="Potassium channel" evidence="12">
    <location>
        <begin position="84"/>
        <end position="165"/>
    </location>
</feature>
<evidence type="ECO:0000256" key="5">
    <source>
        <dbReference type="ARBA" id="ARBA00022837"/>
    </source>
</evidence>
<evidence type="ECO:0000256" key="8">
    <source>
        <dbReference type="ARBA" id="ARBA00023136"/>
    </source>
</evidence>
<dbReference type="GO" id="GO:0005774">
    <property type="term" value="C:vacuolar membrane"/>
    <property type="evidence" value="ECO:0007669"/>
    <property type="project" value="UniProtKB-ARBA"/>
</dbReference>
<feature type="region of interest" description="Disordered" evidence="10">
    <location>
        <begin position="593"/>
        <end position="638"/>
    </location>
</feature>
<dbReference type="InterPro" id="IPR003280">
    <property type="entry name" value="2pore_dom_K_chnl"/>
</dbReference>
<keyword evidence="9" id="KW-0407">Ion channel</keyword>
<dbReference type="InterPro" id="IPR018247">
    <property type="entry name" value="EF_Hand_1_Ca_BS"/>
</dbReference>
<protein>
    <recommendedName>
        <fullName evidence="12">Potassium channel domain-containing protein</fullName>
    </recommendedName>
</protein>
<keyword evidence="6 11" id="KW-1133">Transmembrane helix</keyword>